<keyword evidence="2" id="KW-0802">TPR repeat</keyword>
<dbReference type="OrthoDB" id="2423701at2759"/>
<feature type="region of interest" description="Disordered" evidence="3">
    <location>
        <begin position="23"/>
        <end position="86"/>
    </location>
</feature>
<keyword evidence="5" id="KW-1185">Reference proteome</keyword>
<evidence type="ECO:0000256" key="2">
    <source>
        <dbReference type="ARBA" id="ARBA00022803"/>
    </source>
</evidence>
<evidence type="ECO:0000313" key="4">
    <source>
        <dbReference type="EMBL" id="GMH78559.1"/>
    </source>
</evidence>
<sequence length="220" mass="24185">MSSLSDLKKEESELVEKLAAVRTSISELESSPSSSTPVEATPLPSTTTTTPTPDTEADTKADTEADWEGDVSSKISSYKSSGNASFSSGDYESAASSYTNCIKIIKKIDKEEDPQYASIYANRSAAYLAQKKWVKASWDAQCSARCDPKFWKSHWRHGVSLMAMAPRIERSQNAVEAFERCLGVCPEEKKGEVGEALERAKVRLKEGKDRTPMPPQCQQS</sequence>
<comment type="caution">
    <text evidence="4">The sequence shown here is derived from an EMBL/GenBank/DDBJ whole genome shotgun (WGS) entry which is preliminary data.</text>
</comment>
<dbReference type="SUPFAM" id="SSF48452">
    <property type="entry name" value="TPR-like"/>
    <property type="match status" value="1"/>
</dbReference>
<gene>
    <name evidence="4" type="ORF">TrST_g6525</name>
</gene>
<evidence type="ECO:0000313" key="5">
    <source>
        <dbReference type="Proteomes" id="UP001165085"/>
    </source>
</evidence>
<reference evidence="5" key="1">
    <citation type="journal article" date="2023" name="Commun. Biol.">
        <title>Genome analysis of Parmales, the sister group of diatoms, reveals the evolutionary specialization of diatoms from phago-mixotrophs to photoautotrophs.</title>
        <authorList>
            <person name="Ban H."/>
            <person name="Sato S."/>
            <person name="Yoshikawa S."/>
            <person name="Yamada K."/>
            <person name="Nakamura Y."/>
            <person name="Ichinomiya M."/>
            <person name="Sato N."/>
            <person name="Blanc-Mathieu R."/>
            <person name="Endo H."/>
            <person name="Kuwata A."/>
            <person name="Ogata H."/>
        </authorList>
    </citation>
    <scope>NUCLEOTIDE SEQUENCE [LARGE SCALE GENOMIC DNA]</scope>
    <source>
        <strain evidence="5">NIES 3701</strain>
    </source>
</reference>
<dbReference type="Proteomes" id="UP001165085">
    <property type="component" value="Unassembled WGS sequence"/>
</dbReference>
<evidence type="ECO:0000256" key="3">
    <source>
        <dbReference type="SAM" id="MobiDB-lite"/>
    </source>
</evidence>
<dbReference type="Gene3D" id="1.25.40.10">
    <property type="entry name" value="Tetratricopeptide repeat domain"/>
    <property type="match status" value="1"/>
</dbReference>
<accession>A0A9W7EET3</accession>
<name>A0A9W7EET3_9STRA</name>
<proteinExistence type="predicted"/>
<feature type="compositionally biased region" description="Low complexity" evidence="3">
    <location>
        <begin position="23"/>
        <end position="54"/>
    </location>
</feature>
<keyword evidence="1" id="KW-0677">Repeat</keyword>
<dbReference type="InterPro" id="IPR011990">
    <property type="entry name" value="TPR-like_helical_dom_sf"/>
</dbReference>
<feature type="compositionally biased region" description="Low complexity" evidence="3">
    <location>
        <begin position="72"/>
        <end position="81"/>
    </location>
</feature>
<dbReference type="PANTHER" id="PTHR22904">
    <property type="entry name" value="TPR REPEAT CONTAINING PROTEIN"/>
    <property type="match status" value="1"/>
</dbReference>
<organism evidence="4 5">
    <name type="scientific">Triparma strigata</name>
    <dbReference type="NCBI Taxonomy" id="1606541"/>
    <lineage>
        <taxon>Eukaryota</taxon>
        <taxon>Sar</taxon>
        <taxon>Stramenopiles</taxon>
        <taxon>Ochrophyta</taxon>
        <taxon>Bolidophyceae</taxon>
        <taxon>Parmales</taxon>
        <taxon>Triparmaceae</taxon>
        <taxon>Triparma</taxon>
    </lineage>
</organism>
<dbReference type="GO" id="GO:0051879">
    <property type="term" value="F:Hsp90 protein binding"/>
    <property type="evidence" value="ECO:0007669"/>
    <property type="project" value="TreeGrafter"/>
</dbReference>
<protein>
    <submittedName>
        <fullName evidence="4">Uncharacterized protein</fullName>
    </submittedName>
</protein>
<dbReference type="AlphaFoldDB" id="A0A9W7EET3"/>
<dbReference type="PANTHER" id="PTHR22904:SF523">
    <property type="entry name" value="STRESS-INDUCED-PHOSPHOPROTEIN 1"/>
    <property type="match status" value="1"/>
</dbReference>
<evidence type="ECO:0000256" key="1">
    <source>
        <dbReference type="ARBA" id="ARBA00022737"/>
    </source>
</evidence>
<dbReference type="EMBL" id="BRXY01000223">
    <property type="protein sequence ID" value="GMH78559.1"/>
    <property type="molecule type" value="Genomic_DNA"/>
</dbReference>